<evidence type="ECO:0000313" key="3">
    <source>
        <dbReference type="Proteomes" id="UP000054007"/>
    </source>
</evidence>
<dbReference type="Proteomes" id="UP000054007">
    <property type="component" value="Unassembled WGS sequence"/>
</dbReference>
<organism evidence="2 3">
    <name type="scientific">Cylindrobasidium torrendii FP15055 ss-10</name>
    <dbReference type="NCBI Taxonomy" id="1314674"/>
    <lineage>
        <taxon>Eukaryota</taxon>
        <taxon>Fungi</taxon>
        <taxon>Dikarya</taxon>
        <taxon>Basidiomycota</taxon>
        <taxon>Agaricomycotina</taxon>
        <taxon>Agaricomycetes</taxon>
        <taxon>Agaricomycetidae</taxon>
        <taxon>Agaricales</taxon>
        <taxon>Marasmiineae</taxon>
        <taxon>Physalacriaceae</taxon>
        <taxon>Cylindrobasidium</taxon>
    </lineage>
</organism>
<protein>
    <submittedName>
        <fullName evidence="2">Uncharacterized protein</fullName>
    </submittedName>
</protein>
<dbReference type="AlphaFoldDB" id="A0A0D7AUY1"/>
<name>A0A0D7AUY1_9AGAR</name>
<reference evidence="2 3" key="1">
    <citation type="journal article" date="2015" name="Fungal Genet. Biol.">
        <title>Evolution of novel wood decay mechanisms in Agaricales revealed by the genome sequences of Fistulina hepatica and Cylindrobasidium torrendii.</title>
        <authorList>
            <person name="Floudas D."/>
            <person name="Held B.W."/>
            <person name="Riley R."/>
            <person name="Nagy L.G."/>
            <person name="Koehler G."/>
            <person name="Ransdell A.S."/>
            <person name="Younus H."/>
            <person name="Chow J."/>
            <person name="Chiniquy J."/>
            <person name="Lipzen A."/>
            <person name="Tritt A."/>
            <person name="Sun H."/>
            <person name="Haridas S."/>
            <person name="LaButti K."/>
            <person name="Ohm R.A."/>
            <person name="Kues U."/>
            <person name="Blanchette R.A."/>
            <person name="Grigoriev I.V."/>
            <person name="Minto R.E."/>
            <person name="Hibbett D.S."/>
        </authorList>
    </citation>
    <scope>NUCLEOTIDE SEQUENCE [LARGE SCALE GENOMIC DNA]</scope>
    <source>
        <strain evidence="2 3">FP15055 ss-10</strain>
    </source>
</reference>
<sequence length="339" mass="38213">MEVPHAEECISFYYQFDQAEADKLVTDTTWRRSVVAHQILSGMEHGELARRLHEPWNSLNLQTSVTWATGVPSVVFRPQDKVLKALIQLYKYNIPRPLDERVRLDQSPVALMPLICSFEVNHQWHDEELYTKHPCTSTLTRHTYPYAALPRFAPLADAGLLSVIAQTFMLQVDDVEDSLLSELDELWSSSKIREHMRLFKQPPPASAIPTPFLLQGAQPTSAKKRKQTDGDSSHPAKRMRRVAPPQPSKRSPRPAVSSKATTVARPSPPQLQDLANYPIPAPVPKRKRVDAQPQDCPQAKRVKWSPCIGPSPARTVYTRSSKAKGMAKTEAILRPGRVR</sequence>
<accession>A0A0D7AUY1</accession>
<evidence type="ECO:0000256" key="1">
    <source>
        <dbReference type="SAM" id="MobiDB-lite"/>
    </source>
</evidence>
<gene>
    <name evidence="2" type="ORF">CYLTODRAFT_495144</name>
</gene>
<keyword evidence="3" id="KW-1185">Reference proteome</keyword>
<evidence type="ECO:0000313" key="2">
    <source>
        <dbReference type="EMBL" id="KIY61664.1"/>
    </source>
</evidence>
<dbReference type="EMBL" id="KN880896">
    <property type="protein sequence ID" value="KIY61664.1"/>
    <property type="molecule type" value="Genomic_DNA"/>
</dbReference>
<feature type="region of interest" description="Disordered" evidence="1">
    <location>
        <begin position="218"/>
        <end position="339"/>
    </location>
</feature>
<proteinExistence type="predicted"/>